<dbReference type="AlphaFoldDB" id="A0A9N9FK45"/>
<proteinExistence type="predicted"/>
<name>A0A9N9FK45_FUNMO</name>
<gene>
    <name evidence="1" type="ORF">FMOSSE_LOCUS6050</name>
</gene>
<protein>
    <submittedName>
        <fullName evidence="1">2469_t:CDS:1</fullName>
    </submittedName>
</protein>
<dbReference type="PANTHER" id="PTHR34415:SF1">
    <property type="entry name" value="INTEGRASE CATALYTIC DOMAIN-CONTAINING PROTEIN"/>
    <property type="match status" value="1"/>
</dbReference>
<evidence type="ECO:0000313" key="1">
    <source>
        <dbReference type="EMBL" id="CAG8542517.1"/>
    </source>
</evidence>
<evidence type="ECO:0000313" key="2">
    <source>
        <dbReference type="Proteomes" id="UP000789375"/>
    </source>
</evidence>
<comment type="caution">
    <text evidence="1">The sequence shown here is derived from an EMBL/GenBank/DDBJ whole genome shotgun (WGS) entry which is preliminary data.</text>
</comment>
<dbReference type="EMBL" id="CAJVPP010001228">
    <property type="protein sequence ID" value="CAG8542517.1"/>
    <property type="molecule type" value="Genomic_DNA"/>
</dbReference>
<reference evidence="1" key="1">
    <citation type="submission" date="2021-06" db="EMBL/GenBank/DDBJ databases">
        <authorList>
            <person name="Kallberg Y."/>
            <person name="Tangrot J."/>
            <person name="Rosling A."/>
        </authorList>
    </citation>
    <scope>NUCLEOTIDE SEQUENCE</scope>
    <source>
        <strain evidence="1">87-6 pot B 2015</strain>
    </source>
</reference>
<dbReference type="Proteomes" id="UP000789375">
    <property type="component" value="Unassembled WGS sequence"/>
</dbReference>
<sequence>MIGMYEIIEVSFMVSGHIKFLPDGYFGNIKALFQKTRVNTVDDVEKLYYDFELFLKPHFQNLPGIQKYQHFWFKRSKPGKIFTQKEAKGEFQCFDILKNKHFNIWAPIAIFSSKPLLLARQKYLYKNI</sequence>
<accession>A0A9N9FK45</accession>
<organism evidence="1 2">
    <name type="scientific">Funneliformis mosseae</name>
    <name type="common">Endomycorrhizal fungus</name>
    <name type="synonym">Glomus mosseae</name>
    <dbReference type="NCBI Taxonomy" id="27381"/>
    <lineage>
        <taxon>Eukaryota</taxon>
        <taxon>Fungi</taxon>
        <taxon>Fungi incertae sedis</taxon>
        <taxon>Mucoromycota</taxon>
        <taxon>Glomeromycotina</taxon>
        <taxon>Glomeromycetes</taxon>
        <taxon>Glomerales</taxon>
        <taxon>Glomeraceae</taxon>
        <taxon>Funneliformis</taxon>
    </lineage>
</organism>
<keyword evidence="2" id="KW-1185">Reference proteome</keyword>
<dbReference type="PANTHER" id="PTHR34415">
    <property type="entry name" value="INTEGRASE CATALYTIC DOMAIN-CONTAINING PROTEIN"/>
    <property type="match status" value="1"/>
</dbReference>